<keyword evidence="2" id="KW-1185">Reference proteome</keyword>
<dbReference type="Proteomes" id="UP000033220">
    <property type="component" value="Chromosome DSM 122"/>
</dbReference>
<sequence>MPLEMRRLVFRDSEMEEAITLTVRAEALRLAAEADRSGFSKVSLPDAKEKVLSVFVTSDDPLELVATLVAPSGRRTTRFFPNAELIYVLIAYCKVLKIPVARSAGKSLHRCKGGVALDLILRTWDAPEPAKKT</sequence>
<organism evidence="1 2">
    <name type="scientific">Pararhodospirillum photometricum DSM 122</name>
    <dbReference type="NCBI Taxonomy" id="1150469"/>
    <lineage>
        <taxon>Bacteria</taxon>
        <taxon>Pseudomonadati</taxon>
        <taxon>Pseudomonadota</taxon>
        <taxon>Alphaproteobacteria</taxon>
        <taxon>Rhodospirillales</taxon>
        <taxon>Rhodospirillaceae</taxon>
        <taxon>Pararhodospirillum</taxon>
    </lineage>
</organism>
<dbReference type="OrthoDB" id="7360873at2"/>
<dbReference type="HOGENOM" id="CLU_1905100_0_0_5"/>
<evidence type="ECO:0000313" key="2">
    <source>
        <dbReference type="Proteomes" id="UP000033220"/>
    </source>
</evidence>
<dbReference type="PATRIC" id="fig|1150469.3.peg.2950"/>
<dbReference type="STRING" id="1150469.RSPPHO_02595"/>
<dbReference type="RefSeq" id="WP_014415852.1">
    <property type="nucleotide sequence ID" value="NC_017059.1"/>
</dbReference>
<proteinExistence type="predicted"/>
<dbReference type="AlphaFoldDB" id="H6SMT6"/>
<dbReference type="EMBL" id="HE663493">
    <property type="protein sequence ID" value="CCG09221.1"/>
    <property type="molecule type" value="Genomic_DNA"/>
</dbReference>
<dbReference type="KEGG" id="rpm:RSPPHO_02595"/>
<gene>
    <name evidence="1" type="ORF">RSPPHO_02595</name>
</gene>
<protein>
    <submittedName>
        <fullName evidence="1">Uncharacterized protein</fullName>
    </submittedName>
</protein>
<accession>H6SMT6</accession>
<evidence type="ECO:0000313" key="1">
    <source>
        <dbReference type="EMBL" id="CCG09221.1"/>
    </source>
</evidence>
<reference evidence="1 2" key="1">
    <citation type="submission" date="2012-02" db="EMBL/GenBank/DDBJ databases">
        <title>Shotgun genome sequence of Phaeospirillum photometricum DSM 122.</title>
        <authorList>
            <person name="Duquesne K."/>
            <person name="Sturgis J."/>
        </authorList>
    </citation>
    <scope>NUCLEOTIDE SEQUENCE [LARGE SCALE GENOMIC DNA]</scope>
    <source>
        <strain evidence="2">DSM122</strain>
    </source>
</reference>
<name>H6SMT6_PARPM</name>